<dbReference type="Proteomes" id="UP000789508">
    <property type="component" value="Unassembled WGS sequence"/>
</dbReference>
<gene>
    <name evidence="1" type="ORF">ALEPTO_LOCUS769</name>
</gene>
<reference evidence="1" key="1">
    <citation type="submission" date="2021-06" db="EMBL/GenBank/DDBJ databases">
        <authorList>
            <person name="Kallberg Y."/>
            <person name="Tangrot J."/>
            <person name="Rosling A."/>
        </authorList>
    </citation>
    <scope>NUCLEOTIDE SEQUENCE</scope>
    <source>
        <strain evidence="1">FL130A</strain>
    </source>
</reference>
<protein>
    <submittedName>
        <fullName evidence="1">5040_t:CDS:1</fullName>
    </submittedName>
</protein>
<keyword evidence="2" id="KW-1185">Reference proteome</keyword>
<proteinExistence type="predicted"/>
<sequence length="181" mass="20518">MSNPIFRIQKASKKSNLTNDPPYFLSIIWGKLTITKLYNEGEQLWSLLPASTPDQTGGFWIINTNTNLALKYNLDTGEVFPAPLDKKEMSFVWSVNYLQVWRNQIDYSFSPIRHPDRRMTAEVVEVPTTSNSTIYDVMYIRLVGDAGSPANQAWDLKPDVTSSLNPEKPFINSSLHVVGAY</sequence>
<name>A0A9N8VEL2_9GLOM</name>
<dbReference type="EMBL" id="CAJVPS010000064">
    <property type="protein sequence ID" value="CAG8447248.1"/>
    <property type="molecule type" value="Genomic_DNA"/>
</dbReference>
<accession>A0A9N8VEL2</accession>
<dbReference type="OrthoDB" id="2410674at2759"/>
<dbReference type="AlphaFoldDB" id="A0A9N8VEL2"/>
<organism evidence="1 2">
    <name type="scientific">Ambispora leptoticha</name>
    <dbReference type="NCBI Taxonomy" id="144679"/>
    <lineage>
        <taxon>Eukaryota</taxon>
        <taxon>Fungi</taxon>
        <taxon>Fungi incertae sedis</taxon>
        <taxon>Mucoromycota</taxon>
        <taxon>Glomeromycotina</taxon>
        <taxon>Glomeromycetes</taxon>
        <taxon>Archaeosporales</taxon>
        <taxon>Ambisporaceae</taxon>
        <taxon>Ambispora</taxon>
    </lineage>
</organism>
<comment type="caution">
    <text evidence="1">The sequence shown here is derived from an EMBL/GenBank/DDBJ whole genome shotgun (WGS) entry which is preliminary data.</text>
</comment>
<evidence type="ECO:0000313" key="1">
    <source>
        <dbReference type="EMBL" id="CAG8447248.1"/>
    </source>
</evidence>
<evidence type="ECO:0000313" key="2">
    <source>
        <dbReference type="Proteomes" id="UP000789508"/>
    </source>
</evidence>